<dbReference type="Gene3D" id="3.90.850.10">
    <property type="entry name" value="Fumarylacetoacetase-like, C-terminal domain"/>
    <property type="match status" value="1"/>
</dbReference>
<dbReference type="SUPFAM" id="SSF57716">
    <property type="entry name" value="Glucocorticoid receptor-like (DNA-binding domain)"/>
    <property type="match status" value="1"/>
</dbReference>
<dbReference type="FunFam" id="3.90.850.10:FF:000004">
    <property type="entry name" value="Fumarylacetoacetase"/>
    <property type="match status" value="1"/>
</dbReference>
<feature type="domain" description="A20-type" evidence="23">
    <location>
        <begin position="315"/>
        <end position="349"/>
    </location>
</feature>
<evidence type="ECO:0000313" key="25">
    <source>
        <dbReference type="EMBL" id="KAK3533923.1"/>
    </source>
</evidence>
<keyword evidence="15" id="KW-0585">Phenylalanine catabolism</keyword>
<evidence type="ECO:0000256" key="7">
    <source>
        <dbReference type="ARBA" id="ARBA00014741"/>
    </source>
</evidence>
<evidence type="ECO:0000256" key="21">
    <source>
        <dbReference type="PROSITE-ProRule" id="PRU00449"/>
    </source>
</evidence>
<dbReference type="InterPro" id="IPR005959">
    <property type="entry name" value="Fumarylacetoacetase"/>
</dbReference>
<dbReference type="InterPro" id="IPR036462">
    <property type="entry name" value="Fumarylacetoacetase_N_sf"/>
</dbReference>
<evidence type="ECO:0000256" key="20">
    <source>
        <dbReference type="PIRSR" id="PIRSR605959-3"/>
    </source>
</evidence>
<dbReference type="Pfam" id="PF01754">
    <property type="entry name" value="zf-A20"/>
    <property type="match status" value="1"/>
</dbReference>
<feature type="active site" description="Proton acceptor" evidence="18">
    <location>
        <position position="618"/>
    </location>
</feature>
<keyword evidence="9 21" id="KW-0863">Zinc-finger</keyword>
<feature type="binding site" evidence="20">
    <location>
        <position position="686"/>
    </location>
    <ligand>
        <name>Ca(2+)</name>
        <dbReference type="ChEBI" id="CHEBI:29108"/>
    </ligand>
</feature>
<dbReference type="Pfam" id="PF01557">
    <property type="entry name" value="FAA_hydrolase"/>
    <property type="match status" value="1"/>
</dbReference>
<dbReference type="InterPro" id="IPR005135">
    <property type="entry name" value="Endo/exonuclease/phosphatase"/>
</dbReference>
<comment type="cofactor">
    <cofactor evidence="2 20">
        <name>Ca(2+)</name>
        <dbReference type="ChEBI" id="CHEBI:29108"/>
    </cofactor>
</comment>
<evidence type="ECO:0000256" key="6">
    <source>
        <dbReference type="ARBA" id="ARBA00012094"/>
    </source>
</evidence>
<dbReference type="GO" id="GO:0003677">
    <property type="term" value="F:DNA binding"/>
    <property type="evidence" value="ECO:0007669"/>
    <property type="project" value="InterPro"/>
</dbReference>
<dbReference type="PROSITE" id="PS51039">
    <property type="entry name" value="ZF_AN1"/>
    <property type="match status" value="1"/>
</dbReference>
<dbReference type="InterPro" id="IPR036691">
    <property type="entry name" value="Endo/exonu/phosph_ase_sf"/>
</dbReference>
<keyword evidence="8 20" id="KW-0479">Metal-binding</keyword>
<comment type="pathway">
    <text evidence="4">Amino-acid degradation; L-phenylalanine degradation; acetoacetate and fumarate from L-phenylalanine: step 6/6.</text>
</comment>
<dbReference type="Gene3D" id="2.30.30.230">
    <property type="entry name" value="Fumarylacetoacetase, N-terminal domain"/>
    <property type="match status" value="1"/>
</dbReference>
<dbReference type="SUPFAM" id="SSF56529">
    <property type="entry name" value="FAH"/>
    <property type="match status" value="1"/>
</dbReference>
<dbReference type="InterPro" id="IPR015377">
    <property type="entry name" value="Fumarylacetoacetase_N"/>
</dbReference>
<dbReference type="PANTHER" id="PTHR43069:SF2">
    <property type="entry name" value="FUMARYLACETOACETASE"/>
    <property type="match status" value="1"/>
</dbReference>
<dbReference type="EMBL" id="JAUCMX010000010">
    <property type="protein sequence ID" value="KAK3533923.1"/>
    <property type="molecule type" value="Genomic_DNA"/>
</dbReference>
<feature type="binding site" evidence="20">
    <location>
        <position position="611"/>
    </location>
    <ligand>
        <name>Ca(2+)</name>
        <dbReference type="ChEBI" id="CHEBI:29108"/>
    </ligand>
</feature>
<dbReference type="GO" id="GO:1902000">
    <property type="term" value="P:homogentisate catabolic process"/>
    <property type="evidence" value="ECO:0007669"/>
    <property type="project" value="TreeGrafter"/>
</dbReference>
<dbReference type="PROSITE" id="PS51036">
    <property type="entry name" value="ZF_A20"/>
    <property type="match status" value="1"/>
</dbReference>
<accession>A0AAE0QW31</accession>
<dbReference type="EC" id="3.7.1.2" evidence="6"/>
<dbReference type="PANTHER" id="PTHR43069">
    <property type="entry name" value="FUMARYLACETOACETASE"/>
    <property type="match status" value="1"/>
</dbReference>
<evidence type="ECO:0000313" key="26">
    <source>
        <dbReference type="Proteomes" id="UP001274896"/>
    </source>
</evidence>
<feature type="domain" description="AN1-type" evidence="24">
    <location>
        <begin position="426"/>
        <end position="503"/>
    </location>
</feature>
<protein>
    <recommendedName>
        <fullName evidence="7">Fumarylacetoacetase</fullName>
        <ecNumber evidence="6">3.7.1.2</ecNumber>
    </recommendedName>
    <alternativeName>
        <fullName evidence="16">Beta-diketonase</fullName>
    </alternativeName>
    <alternativeName>
        <fullName evidence="17">Fumarylacetoacetate hydrolase</fullName>
    </alternativeName>
</protein>
<reference evidence="25" key="1">
    <citation type="submission" date="2023-06" db="EMBL/GenBank/DDBJ databases">
        <title>Male Hemibagrus guttatus genome.</title>
        <authorList>
            <person name="Bian C."/>
        </authorList>
    </citation>
    <scope>NUCLEOTIDE SEQUENCE</scope>
    <source>
        <strain evidence="25">Male_cb2023</strain>
        <tissue evidence="25">Muscle</tissue>
    </source>
</reference>
<feature type="binding site" evidence="19">
    <location>
        <position position="725"/>
    </location>
    <ligand>
        <name>substrate</name>
    </ligand>
</feature>
<proteinExistence type="inferred from homology"/>
<evidence type="ECO:0000256" key="13">
    <source>
        <dbReference type="ARBA" id="ARBA00022842"/>
    </source>
</evidence>
<evidence type="ECO:0000256" key="17">
    <source>
        <dbReference type="ARBA" id="ARBA00031740"/>
    </source>
</evidence>
<comment type="caution">
    <text evidence="25">The sequence shown here is derived from an EMBL/GenBank/DDBJ whole genome shotgun (WGS) entry which is preliminary data.</text>
</comment>
<feature type="binding site" evidence="20">
    <location>
        <position position="718"/>
    </location>
    <ligand>
        <name>Ca(2+)</name>
        <dbReference type="ChEBI" id="CHEBI:29108"/>
    </ligand>
</feature>
<dbReference type="GO" id="GO:0008270">
    <property type="term" value="F:zinc ion binding"/>
    <property type="evidence" value="ECO:0007669"/>
    <property type="project" value="UniProtKB-KW"/>
</dbReference>
<evidence type="ECO:0000256" key="15">
    <source>
        <dbReference type="ARBA" id="ARBA00023232"/>
    </source>
</evidence>
<dbReference type="InterPro" id="IPR011234">
    <property type="entry name" value="Fumarylacetoacetase-like_C"/>
</dbReference>
<comment type="similarity">
    <text evidence="5">Belongs to the FAH family.</text>
</comment>
<feature type="binding site" evidence="19">
    <location>
        <position position="613"/>
    </location>
    <ligand>
        <name>substrate</name>
    </ligand>
</feature>
<gene>
    <name evidence="25" type="ORF">QTP70_034916</name>
</gene>
<evidence type="ECO:0000256" key="4">
    <source>
        <dbReference type="ARBA" id="ARBA00004782"/>
    </source>
</evidence>
<dbReference type="Gene3D" id="3.60.10.10">
    <property type="entry name" value="Endonuclease/exonuclease/phosphatase"/>
    <property type="match status" value="1"/>
</dbReference>
<dbReference type="GO" id="GO:0006572">
    <property type="term" value="P:L-tyrosine catabolic process"/>
    <property type="evidence" value="ECO:0007669"/>
    <property type="project" value="UniProtKB-KW"/>
</dbReference>
<dbReference type="NCBIfam" id="TIGR01266">
    <property type="entry name" value="fum_ac_acetase"/>
    <property type="match status" value="1"/>
</dbReference>
<dbReference type="GO" id="GO:0006559">
    <property type="term" value="P:L-phenylalanine catabolic process"/>
    <property type="evidence" value="ECO:0007669"/>
    <property type="project" value="UniProtKB-KW"/>
</dbReference>
<keyword evidence="14" id="KW-0828">Tyrosine catabolism</keyword>
<dbReference type="InterPro" id="IPR000058">
    <property type="entry name" value="Znf_AN1"/>
</dbReference>
<evidence type="ECO:0000256" key="18">
    <source>
        <dbReference type="PIRSR" id="PIRSR605959-1"/>
    </source>
</evidence>
<dbReference type="Pfam" id="PF03372">
    <property type="entry name" value="Exo_endo_phos"/>
    <property type="match status" value="1"/>
</dbReference>
<dbReference type="AlphaFoldDB" id="A0AAE0QW31"/>
<feature type="binding site" evidence="19">
    <location>
        <position position="627"/>
    </location>
    <ligand>
        <name>substrate</name>
    </ligand>
</feature>
<dbReference type="InterPro" id="IPR002653">
    <property type="entry name" value="Znf_A20"/>
</dbReference>
<dbReference type="SMART" id="SM00259">
    <property type="entry name" value="ZnF_A20"/>
    <property type="match status" value="1"/>
</dbReference>
<keyword evidence="26" id="KW-1185">Reference proteome</keyword>
<feature type="binding site" evidence="20">
    <location>
        <position position="718"/>
    </location>
    <ligand>
        <name>Mg(2+)</name>
        <dbReference type="ChEBI" id="CHEBI:18420"/>
    </ligand>
</feature>
<evidence type="ECO:0000256" key="2">
    <source>
        <dbReference type="ARBA" id="ARBA00001913"/>
    </source>
</evidence>
<dbReference type="SUPFAM" id="SSF63433">
    <property type="entry name" value="Fumarylacetoacetate hydrolase, FAH, N-terminal domain"/>
    <property type="match status" value="1"/>
</dbReference>
<dbReference type="Gene3D" id="1.20.5.4770">
    <property type="match status" value="1"/>
</dbReference>
<evidence type="ECO:0000259" key="23">
    <source>
        <dbReference type="PROSITE" id="PS51036"/>
    </source>
</evidence>
<feature type="binding site" evidence="19">
    <location>
        <position position="729"/>
    </location>
    <ligand>
        <name>substrate</name>
    </ligand>
</feature>
<feature type="compositionally biased region" description="Polar residues" evidence="22">
    <location>
        <begin position="404"/>
        <end position="419"/>
    </location>
</feature>
<dbReference type="InterPro" id="IPR036663">
    <property type="entry name" value="Fumarylacetoacetase_C_sf"/>
</dbReference>
<feature type="binding site" evidence="19">
    <location>
        <position position="835"/>
    </location>
    <ligand>
        <name>substrate</name>
    </ligand>
</feature>
<evidence type="ECO:0000256" key="1">
    <source>
        <dbReference type="ARBA" id="ARBA00000353"/>
    </source>
</evidence>
<organism evidence="25 26">
    <name type="scientific">Hemibagrus guttatus</name>
    <dbReference type="NCBI Taxonomy" id="175788"/>
    <lineage>
        <taxon>Eukaryota</taxon>
        <taxon>Metazoa</taxon>
        <taxon>Chordata</taxon>
        <taxon>Craniata</taxon>
        <taxon>Vertebrata</taxon>
        <taxon>Euteleostomi</taxon>
        <taxon>Actinopterygii</taxon>
        <taxon>Neopterygii</taxon>
        <taxon>Teleostei</taxon>
        <taxon>Ostariophysi</taxon>
        <taxon>Siluriformes</taxon>
        <taxon>Bagridae</taxon>
        <taxon>Hemibagrus</taxon>
    </lineage>
</organism>
<evidence type="ECO:0000256" key="3">
    <source>
        <dbReference type="ARBA" id="ARBA00001946"/>
    </source>
</evidence>
<evidence type="ECO:0000256" key="19">
    <source>
        <dbReference type="PIRSR" id="PIRSR605959-2"/>
    </source>
</evidence>
<dbReference type="SUPFAM" id="SSF118310">
    <property type="entry name" value="AN1-like Zinc finger"/>
    <property type="match status" value="1"/>
</dbReference>
<evidence type="ECO:0000256" key="12">
    <source>
        <dbReference type="ARBA" id="ARBA00022837"/>
    </source>
</evidence>
<sequence length="903" mass="100127">TLNFIPDQSRPGLTTTAIGAIDLQGAGGNWATVGRRSRGGRRVHRQREKRKGKSVGLRIGTLNVGTMTGKGRELADMMERRKMDILCVQETRWKGSKARSIGAGFKLFYYGVDSKRNGVGVVLKEEFVRNVLEVKRVSDRVMSLKLEIEGVMLNVVSGYAPQVGCELEEKERFWSELDELMESIPTGERVVIGVDFNGHVGEGNRGDEEVMGKFGVKERNLEGQMVVDFAKRMDMGVINTYFQKREENRVTYKSGGRRTQVDYILCRRGNLKEISDCKVVVGESVARQHRMVVCRMTLMVCKKKRRDMAQETNQTQVPLLCSTGCGFYGNPRTNGMCSICYKDFLQRQNTNGRVNETVSVTAVSSSLSSLEESLSASSTSVTPTGVTQEDEASGAAVQAEPKTQEVTASGSDTSTQSATPKPDKSKPKKNRCFTCHKKVGLTALTRRGMDSNRSLKVCCGICLQDVSIGSFRSCFDCRCGNMFCGVHRYSDVHNCTFDYKADAAEKIRKENPARRRVGVAIGDQILDLSVIKHLFTGPELSQHQHVFDQPTLNAFMALGSGAWRETRALLQTLLRADVPTLRDNHALRGRAFVDQSAAVMHLPAEIGDYTDFYSSRDHATNVGIMFRGKENALMPNWLRLPVGYHGRASSVVVSGTPIRRPQGQMRPDPAKPPVFGPSKQLDIELEMAFFVGPGNKLGEPIPIEKAHEHIFGMVLMNDWSARDIQAWEYVPLGPFLGKNFGTTISPWVVPMEALMPFVEPNTVQDPEPLPYLHHQDPYTFNINLFVSIKGEGMIEPATICKSNFKYMYWTMKQQLAHHTANGCNVRPGDLLASGTISGPDPESFGSMLELSWRGSKVIELGGGETRTFLKDGDEVMLTGYCEGRGYRVGFGSCQGKIIPALHQ</sequence>
<feature type="region of interest" description="Disordered" evidence="22">
    <location>
        <begin position="374"/>
        <end position="429"/>
    </location>
</feature>
<dbReference type="Proteomes" id="UP001274896">
    <property type="component" value="Unassembled WGS sequence"/>
</dbReference>
<evidence type="ECO:0000256" key="16">
    <source>
        <dbReference type="ARBA" id="ARBA00030270"/>
    </source>
</evidence>
<dbReference type="SUPFAM" id="SSF56219">
    <property type="entry name" value="DNase I-like"/>
    <property type="match status" value="1"/>
</dbReference>
<dbReference type="Pfam" id="PF09298">
    <property type="entry name" value="FAA_hydrolase_N"/>
    <property type="match status" value="1"/>
</dbReference>
<evidence type="ECO:0000256" key="9">
    <source>
        <dbReference type="ARBA" id="ARBA00022771"/>
    </source>
</evidence>
<dbReference type="CDD" id="cd09076">
    <property type="entry name" value="L1-EN"/>
    <property type="match status" value="1"/>
</dbReference>
<feature type="binding site" evidence="20">
    <location>
        <position position="684"/>
    </location>
    <ligand>
        <name>Ca(2+)</name>
        <dbReference type="ChEBI" id="CHEBI:29108"/>
    </ligand>
</feature>
<dbReference type="SMART" id="SM00154">
    <property type="entry name" value="ZnF_AN1"/>
    <property type="match status" value="1"/>
</dbReference>
<comment type="catalytic activity">
    <reaction evidence="1">
        <text>4-fumarylacetoacetate + H2O = acetoacetate + fumarate + H(+)</text>
        <dbReference type="Rhea" id="RHEA:10244"/>
        <dbReference type="ChEBI" id="CHEBI:13705"/>
        <dbReference type="ChEBI" id="CHEBI:15377"/>
        <dbReference type="ChEBI" id="CHEBI:15378"/>
        <dbReference type="ChEBI" id="CHEBI:18034"/>
        <dbReference type="ChEBI" id="CHEBI:29806"/>
        <dbReference type="EC" id="3.7.1.2"/>
    </reaction>
</comment>
<name>A0AAE0QW31_9TELE</name>
<evidence type="ECO:0000256" key="22">
    <source>
        <dbReference type="SAM" id="MobiDB-lite"/>
    </source>
</evidence>
<dbReference type="GO" id="GO:0004334">
    <property type="term" value="F:fumarylacetoacetase activity"/>
    <property type="evidence" value="ECO:0007669"/>
    <property type="project" value="UniProtKB-EC"/>
</dbReference>
<evidence type="ECO:0000256" key="5">
    <source>
        <dbReference type="ARBA" id="ARBA00010211"/>
    </source>
</evidence>
<keyword evidence="13 20" id="KW-0460">Magnesium</keyword>
<evidence type="ECO:0000259" key="24">
    <source>
        <dbReference type="PROSITE" id="PS51039"/>
    </source>
</evidence>
<evidence type="ECO:0000256" key="8">
    <source>
        <dbReference type="ARBA" id="ARBA00022723"/>
    </source>
</evidence>
<feature type="binding site" evidence="20">
    <location>
        <position position="738"/>
    </location>
    <ligand>
        <name>Mg(2+)</name>
        <dbReference type="ChEBI" id="CHEBI:18420"/>
    </ligand>
</feature>
<dbReference type="InterPro" id="IPR035896">
    <property type="entry name" value="AN1-like_Znf"/>
</dbReference>
<evidence type="ECO:0000256" key="11">
    <source>
        <dbReference type="ARBA" id="ARBA00022833"/>
    </source>
</evidence>
<dbReference type="FunFam" id="1.20.5.4770:FF:000001">
    <property type="entry name" value="Zinc finger AN1-type containing 6"/>
    <property type="match status" value="1"/>
</dbReference>
<feature type="binding site" evidence="20">
    <location>
        <position position="742"/>
    </location>
    <ligand>
        <name>Mg(2+)</name>
        <dbReference type="ChEBI" id="CHEBI:18420"/>
    </ligand>
</feature>
<comment type="cofactor">
    <cofactor evidence="3 20">
        <name>Mg(2+)</name>
        <dbReference type="ChEBI" id="CHEBI:18420"/>
    </cofactor>
</comment>
<dbReference type="Gene3D" id="4.10.1110.10">
    <property type="entry name" value="AN1-like Zinc finger"/>
    <property type="match status" value="1"/>
</dbReference>
<keyword evidence="11" id="KW-0862">Zinc</keyword>
<keyword evidence="10" id="KW-0378">Hydrolase</keyword>
<evidence type="ECO:0000256" key="14">
    <source>
        <dbReference type="ARBA" id="ARBA00022878"/>
    </source>
</evidence>
<evidence type="ECO:0000256" key="10">
    <source>
        <dbReference type="ARBA" id="ARBA00022801"/>
    </source>
</evidence>
<keyword evidence="12 20" id="KW-0106">Calcium</keyword>
<feature type="non-terminal residue" evidence="25">
    <location>
        <position position="903"/>
    </location>
</feature>